<dbReference type="InterPro" id="IPR045136">
    <property type="entry name" value="Iah1-like"/>
</dbReference>
<gene>
    <name evidence="1" type="ORF">M011DRAFT_192396</name>
</gene>
<dbReference type="Pfam" id="PF00657">
    <property type="entry name" value="Lipase_GDSL"/>
    <property type="match status" value="1"/>
</dbReference>
<organism evidence="1 2">
    <name type="scientific">Sporormia fimetaria CBS 119925</name>
    <dbReference type="NCBI Taxonomy" id="1340428"/>
    <lineage>
        <taxon>Eukaryota</taxon>
        <taxon>Fungi</taxon>
        <taxon>Dikarya</taxon>
        <taxon>Ascomycota</taxon>
        <taxon>Pezizomycotina</taxon>
        <taxon>Dothideomycetes</taxon>
        <taxon>Pleosporomycetidae</taxon>
        <taxon>Pleosporales</taxon>
        <taxon>Sporormiaceae</taxon>
        <taxon>Sporormia</taxon>
    </lineage>
</organism>
<evidence type="ECO:0000313" key="1">
    <source>
        <dbReference type="EMBL" id="KAF2744197.1"/>
    </source>
</evidence>
<proteinExistence type="predicted"/>
<evidence type="ECO:0000313" key="2">
    <source>
        <dbReference type="Proteomes" id="UP000799440"/>
    </source>
</evidence>
<sequence length="276" mass="31141">MPEPKQQKQLPQIVLFGASLTQWSFNEHDRGFGWVLTNKYEGKAEVVNEGVAGYTSTLLRPNFDHLIQRCTAPSSPSTLLITIFLGANDACLIGPESREYVPLSEFESNLREFVEKILVQDNMPETRIVLMSPPPINIRDPASDVDVGVAGEQEDEEKTKKGRGYQTYTSKRRYAEKVMEIARSYEETGRVVGCDIWKALIDEALEEHGRGNEREEERYDVNRLPGCGLRGAREFREGYFTDGLHFGALGYGVVGKKLLKVVLETWPDLEPEKLGN</sequence>
<protein>
    <submittedName>
        <fullName evidence="1">SGNH hydrolase</fullName>
    </submittedName>
</protein>
<dbReference type="EMBL" id="MU006590">
    <property type="protein sequence ID" value="KAF2744197.1"/>
    <property type="molecule type" value="Genomic_DNA"/>
</dbReference>
<reference evidence="1" key="1">
    <citation type="journal article" date="2020" name="Stud. Mycol.">
        <title>101 Dothideomycetes genomes: a test case for predicting lifestyles and emergence of pathogens.</title>
        <authorList>
            <person name="Haridas S."/>
            <person name="Albert R."/>
            <person name="Binder M."/>
            <person name="Bloem J."/>
            <person name="Labutti K."/>
            <person name="Salamov A."/>
            <person name="Andreopoulos B."/>
            <person name="Baker S."/>
            <person name="Barry K."/>
            <person name="Bills G."/>
            <person name="Bluhm B."/>
            <person name="Cannon C."/>
            <person name="Castanera R."/>
            <person name="Culley D."/>
            <person name="Daum C."/>
            <person name="Ezra D."/>
            <person name="Gonzalez J."/>
            <person name="Henrissat B."/>
            <person name="Kuo A."/>
            <person name="Liang C."/>
            <person name="Lipzen A."/>
            <person name="Lutzoni F."/>
            <person name="Magnuson J."/>
            <person name="Mondo S."/>
            <person name="Nolan M."/>
            <person name="Ohm R."/>
            <person name="Pangilinan J."/>
            <person name="Park H.-J."/>
            <person name="Ramirez L."/>
            <person name="Alfaro M."/>
            <person name="Sun H."/>
            <person name="Tritt A."/>
            <person name="Yoshinaga Y."/>
            <person name="Zwiers L.-H."/>
            <person name="Turgeon B."/>
            <person name="Goodwin S."/>
            <person name="Spatafora J."/>
            <person name="Crous P."/>
            <person name="Grigoriev I."/>
        </authorList>
    </citation>
    <scope>NUCLEOTIDE SEQUENCE</scope>
    <source>
        <strain evidence="1">CBS 119925</strain>
    </source>
</reference>
<dbReference type="InterPro" id="IPR036514">
    <property type="entry name" value="SGNH_hydro_sf"/>
</dbReference>
<dbReference type="PANTHER" id="PTHR14209">
    <property type="entry name" value="ISOAMYL ACETATE-HYDROLYZING ESTERASE 1"/>
    <property type="match status" value="1"/>
</dbReference>
<accession>A0A6A6V4S1</accession>
<dbReference type="OrthoDB" id="671439at2759"/>
<dbReference type="GO" id="GO:0016788">
    <property type="term" value="F:hydrolase activity, acting on ester bonds"/>
    <property type="evidence" value="ECO:0007669"/>
    <property type="project" value="InterPro"/>
</dbReference>
<dbReference type="AlphaFoldDB" id="A0A6A6V4S1"/>
<keyword evidence="1" id="KW-0378">Hydrolase</keyword>
<name>A0A6A6V4S1_9PLEO</name>
<keyword evidence="2" id="KW-1185">Reference proteome</keyword>
<dbReference type="PANTHER" id="PTHR14209:SF19">
    <property type="entry name" value="ISOAMYL ACETATE-HYDROLYZING ESTERASE 1 HOMOLOG"/>
    <property type="match status" value="1"/>
</dbReference>
<dbReference type="SUPFAM" id="SSF52266">
    <property type="entry name" value="SGNH hydrolase"/>
    <property type="match status" value="1"/>
</dbReference>
<dbReference type="Proteomes" id="UP000799440">
    <property type="component" value="Unassembled WGS sequence"/>
</dbReference>
<dbReference type="Gene3D" id="3.40.50.1110">
    <property type="entry name" value="SGNH hydrolase"/>
    <property type="match status" value="1"/>
</dbReference>
<dbReference type="InterPro" id="IPR001087">
    <property type="entry name" value="GDSL"/>
</dbReference>